<protein>
    <submittedName>
        <fullName evidence="3">Helix-turn-helix transcriptional regulator</fullName>
    </submittedName>
</protein>
<evidence type="ECO:0000256" key="1">
    <source>
        <dbReference type="ARBA" id="ARBA00023125"/>
    </source>
</evidence>
<dbReference type="InterPro" id="IPR014710">
    <property type="entry name" value="RmlC-like_jellyroll"/>
</dbReference>
<proteinExistence type="predicted"/>
<dbReference type="Proteomes" id="UP000663992">
    <property type="component" value="Unassembled WGS sequence"/>
</dbReference>
<dbReference type="EMBL" id="JAFKCS010000004">
    <property type="protein sequence ID" value="MBN7819447.1"/>
    <property type="molecule type" value="Genomic_DNA"/>
</dbReference>
<dbReference type="SUPFAM" id="SSF47413">
    <property type="entry name" value="lambda repressor-like DNA-binding domains"/>
    <property type="match status" value="1"/>
</dbReference>
<dbReference type="Gene3D" id="2.60.120.10">
    <property type="entry name" value="Jelly Rolls"/>
    <property type="match status" value="1"/>
</dbReference>
<organism evidence="3 4">
    <name type="scientific">Bowmanella yangjiangensis</name>
    <dbReference type="NCBI Taxonomy" id="2811230"/>
    <lineage>
        <taxon>Bacteria</taxon>
        <taxon>Pseudomonadati</taxon>
        <taxon>Pseudomonadota</taxon>
        <taxon>Gammaproteobacteria</taxon>
        <taxon>Alteromonadales</taxon>
        <taxon>Alteromonadaceae</taxon>
        <taxon>Bowmanella</taxon>
    </lineage>
</organism>
<sequence>MNTEKRLAAYLLKLRQQHKMSLDTLATNSGISKATLSRMENASTSPTASQLNSLCNIYGITLSQLMYDAESGGISLFRAAQMPEWTDPQSGYQRRLLSPPANGFNIELLEIKLPAGALVQFAKPPLPGLEQHLVMQQGCLQLTLDTQHFELHSGDAIRFKLFGTSQFHNPGKHTAQYLLAVGNP</sequence>
<keyword evidence="1" id="KW-0238">DNA-binding</keyword>
<dbReference type="InterPro" id="IPR001387">
    <property type="entry name" value="Cro/C1-type_HTH"/>
</dbReference>
<dbReference type="InterPro" id="IPR011051">
    <property type="entry name" value="RmlC_Cupin_sf"/>
</dbReference>
<dbReference type="CDD" id="cd02209">
    <property type="entry name" value="cupin_XRE_C"/>
    <property type="match status" value="1"/>
</dbReference>
<dbReference type="SMART" id="SM00530">
    <property type="entry name" value="HTH_XRE"/>
    <property type="match status" value="1"/>
</dbReference>
<dbReference type="Gene3D" id="1.10.260.40">
    <property type="entry name" value="lambda repressor-like DNA-binding domains"/>
    <property type="match status" value="1"/>
</dbReference>
<dbReference type="PANTHER" id="PTHR46797:SF10">
    <property type="entry name" value="BLR1115 PROTEIN"/>
    <property type="match status" value="1"/>
</dbReference>
<keyword evidence="4" id="KW-1185">Reference proteome</keyword>
<evidence type="ECO:0000313" key="3">
    <source>
        <dbReference type="EMBL" id="MBN7819447.1"/>
    </source>
</evidence>
<dbReference type="PROSITE" id="PS50943">
    <property type="entry name" value="HTH_CROC1"/>
    <property type="match status" value="1"/>
</dbReference>
<dbReference type="InterPro" id="IPR050807">
    <property type="entry name" value="TransReg_Diox_bact_type"/>
</dbReference>
<comment type="caution">
    <text evidence="3">The sequence shown here is derived from an EMBL/GenBank/DDBJ whole genome shotgun (WGS) entry which is preliminary data.</text>
</comment>
<name>A0ABS3CQS8_9ALTE</name>
<accession>A0ABS3CQS8</accession>
<gene>
    <name evidence="3" type="ORF">J0A65_06200</name>
</gene>
<dbReference type="RefSeq" id="WP_206593272.1">
    <property type="nucleotide sequence ID" value="NZ_JAFKCS010000004.1"/>
</dbReference>
<dbReference type="Pfam" id="PF01381">
    <property type="entry name" value="HTH_3"/>
    <property type="match status" value="1"/>
</dbReference>
<dbReference type="SUPFAM" id="SSF51182">
    <property type="entry name" value="RmlC-like cupins"/>
    <property type="match status" value="1"/>
</dbReference>
<evidence type="ECO:0000259" key="2">
    <source>
        <dbReference type="PROSITE" id="PS50943"/>
    </source>
</evidence>
<evidence type="ECO:0000313" key="4">
    <source>
        <dbReference type="Proteomes" id="UP000663992"/>
    </source>
</evidence>
<feature type="domain" description="HTH cro/C1-type" evidence="2">
    <location>
        <begin position="11"/>
        <end position="65"/>
    </location>
</feature>
<dbReference type="InterPro" id="IPR010982">
    <property type="entry name" value="Lambda_DNA-bd_dom_sf"/>
</dbReference>
<dbReference type="CDD" id="cd00093">
    <property type="entry name" value="HTH_XRE"/>
    <property type="match status" value="1"/>
</dbReference>
<reference evidence="3 4" key="1">
    <citation type="submission" date="2021-03" db="EMBL/GenBank/DDBJ databases">
        <title>novel species isolated from a fishpond in China.</title>
        <authorList>
            <person name="Lu H."/>
            <person name="Cai Z."/>
        </authorList>
    </citation>
    <scope>NUCLEOTIDE SEQUENCE [LARGE SCALE GENOMIC DNA]</scope>
    <source>
        <strain evidence="3 4">Y57</strain>
    </source>
</reference>
<dbReference type="PANTHER" id="PTHR46797">
    <property type="entry name" value="HTH-TYPE TRANSCRIPTIONAL REGULATOR"/>
    <property type="match status" value="1"/>
</dbReference>